<dbReference type="Pfam" id="PF20628">
    <property type="entry name" value="Dyp_perox_C"/>
    <property type="match status" value="1"/>
</dbReference>
<gene>
    <name evidence="9" type="ORF">SAMN04488051_106214</name>
</gene>
<accession>A0A1H4E4G7</accession>
<evidence type="ECO:0000259" key="8">
    <source>
        <dbReference type="Pfam" id="PF20628"/>
    </source>
</evidence>
<evidence type="ECO:0000313" key="9">
    <source>
        <dbReference type="EMBL" id="SEA79935.1"/>
    </source>
</evidence>
<keyword evidence="3" id="KW-0479">Metal-binding</keyword>
<dbReference type="RefSeq" id="WP_091343537.1">
    <property type="nucleotide sequence ID" value="NZ_FNRM01000006.1"/>
</dbReference>
<proteinExistence type="inferred from homology"/>
<dbReference type="GO" id="GO:0046872">
    <property type="term" value="F:metal ion binding"/>
    <property type="evidence" value="ECO:0007669"/>
    <property type="project" value="UniProtKB-KW"/>
</dbReference>
<dbReference type="NCBIfam" id="TIGR01413">
    <property type="entry name" value="Dyp_perox_fam"/>
    <property type="match status" value="1"/>
</dbReference>
<dbReference type="SUPFAM" id="SSF54909">
    <property type="entry name" value="Dimeric alpha+beta barrel"/>
    <property type="match status" value="1"/>
</dbReference>
<dbReference type="GO" id="GO:0004601">
    <property type="term" value="F:peroxidase activity"/>
    <property type="evidence" value="ECO:0007669"/>
    <property type="project" value="UniProtKB-KW"/>
</dbReference>
<comment type="similarity">
    <text evidence="6">Belongs to the DyP-type peroxidase family.</text>
</comment>
<evidence type="ECO:0000256" key="4">
    <source>
        <dbReference type="ARBA" id="ARBA00023002"/>
    </source>
</evidence>
<dbReference type="STRING" id="152573.SAMN04488051_106214"/>
<evidence type="ECO:0000256" key="5">
    <source>
        <dbReference type="ARBA" id="ARBA00023004"/>
    </source>
</evidence>
<dbReference type="InterPro" id="IPR011008">
    <property type="entry name" value="Dimeric_a/b-barrel"/>
</dbReference>
<dbReference type="GO" id="GO:0005829">
    <property type="term" value="C:cytosol"/>
    <property type="evidence" value="ECO:0007669"/>
    <property type="project" value="TreeGrafter"/>
</dbReference>
<dbReference type="GO" id="GO:0020037">
    <property type="term" value="F:heme binding"/>
    <property type="evidence" value="ECO:0007669"/>
    <property type="project" value="InterPro"/>
</dbReference>
<evidence type="ECO:0000256" key="6">
    <source>
        <dbReference type="ARBA" id="ARBA00025737"/>
    </source>
</evidence>
<keyword evidence="10" id="KW-1185">Reference proteome</keyword>
<evidence type="ECO:0000256" key="2">
    <source>
        <dbReference type="ARBA" id="ARBA00022559"/>
    </source>
</evidence>
<dbReference type="Pfam" id="PF04261">
    <property type="entry name" value="Dyp_perox_N"/>
    <property type="match status" value="1"/>
</dbReference>
<dbReference type="InterPro" id="IPR048328">
    <property type="entry name" value="Dyp_perox_C"/>
</dbReference>
<dbReference type="PANTHER" id="PTHR30521:SF0">
    <property type="entry name" value="DYP-TYPE PEROXIDASE FAMILY PROTEIN"/>
    <property type="match status" value="1"/>
</dbReference>
<comment type="cofactor">
    <cofactor evidence="1">
        <name>heme b</name>
        <dbReference type="ChEBI" id="CHEBI:60344"/>
    </cofactor>
</comment>
<keyword evidence="4" id="KW-0560">Oxidoreductase</keyword>
<dbReference type="Proteomes" id="UP000198773">
    <property type="component" value="Unassembled WGS sequence"/>
</dbReference>
<dbReference type="AlphaFoldDB" id="A0A1H4E4G7"/>
<keyword evidence="5" id="KW-0408">Iron</keyword>
<evidence type="ECO:0000259" key="7">
    <source>
        <dbReference type="Pfam" id="PF04261"/>
    </source>
</evidence>
<reference evidence="9 10" key="1">
    <citation type="submission" date="2016-10" db="EMBL/GenBank/DDBJ databases">
        <authorList>
            <person name="de Groot N.N."/>
        </authorList>
    </citation>
    <scope>NUCLEOTIDE SEQUENCE [LARGE SCALE GENOMIC DNA]</scope>
    <source>
        <strain evidence="9 10">CGMCC 1.3430</strain>
    </source>
</reference>
<evidence type="ECO:0000313" key="10">
    <source>
        <dbReference type="Proteomes" id="UP000198773"/>
    </source>
</evidence>
<dbReference type="PROSITE" id="PS51404">
    <property type="entry name" value="DYP_PEROXIDASE"/>
    <property type="match status" value="1"/>
</dbReference>
<organism evidence="9 10">
    <name type="scientific">Alkalimonas amylolytica</name>
    <dbReference type="NCBI Taxonomy" id="152573"/>
    <lineage>
        <taxon>Bacteria</taxon>
        <taxon>Pseudomonadati</taxon>
        <taxon>Pseudomonadota</taxon>
        <taxon>Gammaproteobacteria</taxon>
        <taxon>Alkalimonas</taxon>
    </lineage>
</organism>
<sequence>MAREQLGICAEANLHGDYLLLNALDGQESFIRQQLAQIPALLSQLADHFSEAMLTGVVAIGASYWDSLYPQARPAGLLPFPVLESSELLMPADSFDLLLQIRSDRQDVNYLVAQQVYQMLAPAVELVEQMRGFRYLDGRDLTGFIDAPEAVRGRKRRELALLTVEQEPQFAAGSYLHLQRFRHDIKRWQLLPVSAQQAIIGRNKADGDWLPLAQLEADCHSLCFYQDKDRQQPLPLLTQNMPFADLKQQGLLWLSYSADSTAFETLMRQRLGLNELAVDAYDRLLDYSQADLGAAFFAPSVSFLEQFERG</sequence>
<protein>
    <submittedName>
        <fullName evidence="9">Putative iron-dependent peroxidase</fullName>
    </submittedName>
</protein>
<dbReference type="EMBL" id="FNRM01000006">
    <property type="protein sequence ID" value="SEA79935.1"/>
    <property type="molecule type" value="Genomic_DNA"/>
</dbReference>
<evidence type="ECO:0000256" key="3">
    <source>
        <dbReference type="ARBA" id="ARBA00022723"/>
    </source>
</evidence>
<dbReference type="InterPro" id="IPR048327">
    <property type="entry name" value="Dyp_perox_N"/>
</dbReference>
<evidence type="ECO:0000256" key="1">
    <source>
        <dbReference type="ARBA" id="ARBA00001970"/>
    </source>
</evidence>
<name>A0A1H4E4G7_ALKAM</name>
<feature type="domain" description="Dyp-type peroxidase C-terminal" evidence="8">
    <location>
        <begin position="138"/>
        <end position="301"/>
    </location>
</feature>
<dbReference type="OrthoDB" id="3251355at2"/>
<dbReference type="PANTHER" id="PTHR30521">
    <property type="entry name" value="DEFERROCHELATASE/PEROXIDASE"/>
    <property type="match status" value="1"/>
</dbReference>
<keyword evidence="2 9" id="KW-0575">Peroxidase</keyword>
<dbReference type="InterPro" id="IPR006314">
    <property type="entry name" value="Dyp_peroxidase"/>
</dbReference>
<feature type="domain" description="Dyp-type peroxidase N-terminal" evidence="7">
    <location>
        <begin position="46"/>
        <end position="134"/>
    </location>
</feature>